<dbReference type="InterPro" id="IPR009057">
    <property type="entry name" value="Homeodomain-like_sf"/>
</dbReference>
<dbReference type="PANTHER" id="PTHR47506">
    <property type="entry name" value="TRANSCRIPTIONAL REGULATORY PROTEIN"/>
    <property type="match status" value="1"/>
</dbReference>
<dbReference type="Pfam" id="PF21993">
    <property type="entry name" value="TetR_C_13_2"/>
    <property type="match status" value="1"/>
</dbReference>
<dbReference type="EMBL" id="JAVALS010000020">
    <property type="protein sequence ID" value="MDP5228647.1"/>
    <property type="molecule type" value="Genomic_DNA"/>
</dbReference>
<comment type="caution">
    <text evidence="7">The sequence shown here is derived from an EMBL/GenBank/DDBJ whole genome shotgun (WGS) entry which is preliminary data.</text>
</comment>
<evidence type="ECO:0000313" key="7">
    <source>
        <dbReference type="EMBL" id="MDP5228647.1"/>
    </source>
</evidence>
<dbReference type="PRINTS" id="PR00455">
    <property type="entry name" value="HTHTETR"/>
</dbReference>
<sequence length="204" mass="21623">MAADTRNRMIDAALRLLATKGLQGASLADILELAGAPRGSVYHHFPGGKDQLIAEAIERAGGRALTLLDGLDGAAPAEVAALFLASWRELLVRTDFRAGCSVLAVTIAADSPELLDHAGAVFDQWTRRLAELFRAGGLEPDGAEEAASTLIALSEGAVVMCRASRSLRPLDLAERRFLAPLENASTARRHARRPSSTTASLRSN</sequence>
<feature type="compositionally biased region" description="Polar residues" evidence="5">
    <location>
        <begin position="194"/>
        <end position="204"/>
    </location>
</feature>
<evidence type="ECO:0000256" key="2">
    <source>
        <dbReference type="ARBA" id="ARBA00023125"/>
    </source>
</evidence>
<keyword evidence="8" id="KW-1185">Reference proteome</keyword>
<feature type="region of interest" description="Disordered" evidence="5">
    <location>
        <begin position="185"/>
        <end position="204"/>
    </location>
</feature>
<gene>
    <name evidence="7" type="ORF">Q9R02_15930</name>
</gene>
<dbReference type="RefSeq" id="WP_305997693.1">
    <property type="nucleotide sequence ID" value="NZ_JAVALS010000020.1"/>
</dbReference>
<feature type="DNA-binding region" description="H-T-H motif" evidence="4">
    <location>
        <begin position="26"/>
        <end position="45"/>
    </location>
</feature>
<dbReference type="Proteomes" id="UP001232725">
    <property type="component" value="Unassembled WGS sequence"/>
</dbReference>
<keyword evidence="1" id="KW-0805">Transcription regulation</keyword>
<evidence type="ECO:0000256" key="5">
    <source>
        <dbReference type="SAM" id="MobiDB-lite"/>
    </source>
</evidence>
<evidence type="ECO:0000259" key="6">
    <source>
        <dbReference type="PROSITE" id="PS50977"/>
    </source>
</evidence>
<proteinExistence type="predicted"/>
<keyword evidence="2 4" id="KW-0238">DNA-binding</keyword>
<accession>A0ABT9IST9</accession>
<dbReference type="PROSITE" id="PS50977">
    <property type="entry name" value="HTH_TETR_2"/>
    <property type="match status" value="1"/>
</dbReference>
<dbReference type="SUPFAM" id="SSF46689">
    <property type="entry name" value="Homeodomain-like"/>
    <property type="match status" value="1"/>
</dbReference>
<dbReference type="InterPro" id="IPR054156">
    <property type="entry name" value="YxaF_TetR_C"/>
</dbReference>
<dbReference type="Pfam" id="PF00440">
    <property type="entry name" value="TetR_N"/>
    <property type="match status" value="1"/>
</dbReference>
<dbReference type="InterPro" id="IPR001647">
    <property type="entry name" value="HTH_TetR"/>
</dbReference>
<dbReference type="Gene3D" id="1.10.357.10">
    <property type="entry name" value="Tetracycline Repressor, domain 2"/>
    <property type="match status" value="1"/>
</dbReference>
<evidence type="ECO:0000256" key="3">
    <source>
        <dbReference type="ARBA" id="ARBA00023163"/>
    </source>
</evidence>
<organism evidence="7 8">
    <name type="scientific">Arthrobacter horti</name>
    <dbReference type="NCBI Taxonomy" id="3068273"/>
    <lineage>
        <taxon>Bacteria</taxon>
        <taxon>Bacillati</taxon>
        <taxon>Actinomycetota</taxon>
        <taxon>Actinomycetes</taxon>
        <taxon>Micrococcales</taxon>
        <taxon>Micrococcaceae</taxon>
        <taxon>Arthrobacter</taxon>
    </lineage>
</organism>
<keyword evidence="3" id="KW-0804">Transcription</keyword>
<dbReference type="SUPFAM" id="SSF48498">
    <property type="entry name" value="Tetracyclin repressor-like, C-terminal domain"/>
    <property type="match status" value="1"/>
</dbReference>
<dbReference type="InterPro" id="IPR036271">
    <property type="entry name" value="Tet_transcr_reg_TetR-rel_C_sf"/>
</dbReference>
<reference evidence="7 8" key="1">
    <citation type="submission" date="2023-08" db="EMBL/GenBank/DDBJ databases">
        <title>Arthrobacter horti sp. nov., isolated from forest soil.</title>
        <authorList>
            <person name="Park M."/>
        </authorList>
    </citation>
    <scope>NUCLEOTIDE SEQUENCE [LARGE SCALE GENOMIC DNA]</scope>
    <source>
        <strain evidence="7 8">YJM1</strain>
    </source>
</reference>
<evidence type="ECO:0000313" key="8">
    <source>
        <dbReference type="Proteomes" id="UP001232725"/>
    </source>
</evidence>
<evidence type="ECO:0000256" key="4">
    <source>
        <dbReference type="PROSITE-ProRule" id="PRU00335"/>
    </source>
</evidence>
<protein>
    <submittedName>
        <fullName evidence="7">TetR/AcrR family transcriptional regulator</fullName>
    </submittedName>
</protein>
<dbReference type="PANTHER" id="PTHR47506:SF3">
    <property type="entry name" value="HTH-TYPE TRANSCRIPTIONAL REGULATOR LMRA"/>
    <property type="match status" value="1"/>
</dbReference>
<evidence type="ECO:0000256" key="1">
    <source>
        <dbReference type="ARBA" id="ARBA00023015"/>
    </source>
</evidence>
<feature type="domain" description="HTH tetR-type" evidence="6">
    <location>
        <begin position="3"/>
        <end position="63"/>
    </location>
</feature>
<name>A0ABT9IST9_9MICC</name>